<dbReference type="RefSeq" id="WP_005949898.1">
    <property type="nucleotide sequence ID" value="NZ_CP136423.1"/>
</dbReference>
<evidence type="ECO:0000313" key="3">
    <source>
        <dbReference type="EMBL" id="EEG48606.1"/>
    </source>
</evidence>
<keyword evidence="1" id="KW-0812">Transmembrane</keyword>
<dbReference type="Gene3D" id="3.10.50.10">
    <property type="match status" value="1"/>
</dbReference>
<keyword evidence="4" id="KW-1185">Reference proteome</keyword>
<evidence type="ECO:0000313" key="4">
    <source>
        <dbReference type="Proteomes" id="UP000003100"/>
    </source>
</evidence>
<dbReference type="SUPFAM" id="SSF51445">
    <property type="entry name" value="(Trans)glycosidases"/>
    <property type="match status" value="1"/>
</dbReference>
<dbReference type="GO" id="GO:0008061">
    <property type="term" value="F:chitin binding"/>
    <property type="evidence" value="ECO:0007669"/>
    <property type="project" value="InterPro"/>
</dbReference>
<gene>
    <name evidence="3" type="ORF">RUMHYD_02501</name>
</gene>
<dbReference type="PANTHER" id="PTHR46066:SF2">
    <property type="entry name" value="CHITINASE DOMAIN-CONTAINING PROTEIN 1"/>
    <property type="match status" value="1"/>
</dbReference>
<feature type="domain" description="GH18" evidence="2">
    <location>
        <begin position="237"/>
        <end position="549"/>
    </location>
</feature>
<dbReference type="GeneID" id="86820816"/>
<organism evidence="3 4">
    <name type="scientific">Blautia hydrogenotrophica (strain DSM 10507 / JCM 14656 / S5a33)</name>
    <name type="common">Ruminococcus hydrogenotrophicus</name>
    <dbReference type="NCBI Taxonomy" id="476272"/>
    <lineage>
        <taxon>Bacteria</taxon>
        <taxon>Bacillati</taxon>
        <taxon>Bacillota</taxon>
        <taxon>Clostridia</taxon>
        <taxon>Lachnospirales</taxon>
        <taxon>Lachnospiraceae</taxon>
        <taxon>Blautia</taxon>
    </lineage>
</organism>
<keyword evidence="1" id="KW-1133">Transmembrane helix</keyword>
<dbReference type="InterPro" id="IPR001223">
    <property type="entry name" value="Glyco_hydro18_cat"/>
</dbReference>
<dbReference type="HOGENOM" id="CLU_020253_0_0_9"/>
<dbReference type="Gene3D" id="2.30.30.40">
    <property type="entry name" value="SH3 Domains"/>
    <property type="match status" value="1"/>
</dbReference>
<dbReference type="Pfam" id="PF00704">
    <property type="entry name" value="Glyco_hydro_18"/>
    <property type="match status" value="1"/>
</dbReference>
<proteinExistence type="predicted"/>
<dbReference type="Gene3D" id="3.20.20.80">
    <property type="entry name" value="Glycosidases"/>
    <property type="match status" value="1"/>
</dbReference>
<dbReference type="PANTHER" id="PTHR46066">
    <property type="entry name" value="CHITINASE DOMAIN-CONTAINING PROTEIN 1 FAMILY MEMBER"/>
    <property type="match status" value="1"/>
</dbReference>
<evidence type="ECO:0000259" key="2">
    <source>
        <dbReference type="PROSITE" id="PS51910"/>
    </source>
</evidence>
<dbReference type="PATRIC" id="fig|476272.21.peg.1931"/>
<reference evidence="3 4" key="2">
    <citation type="submission" date="2009-02" db="EMBL/GenBank/DDBJ databases">
        <title>Draft genome sequence of Blautia hydrogenotrophica DSM 10507 (Ruminococcus hydrogenotrophicus DSM 10507).</title>
        <authorList>
            <person name="Sudarsanam P."/>
            <person name="Ley R."/>
            <person name="Guruge J."/>
            <person name="Turnbaugh P.J."/>
            <person name="Mahowald M."/>
            <person name="Liep D."/>
            <person name="Gordon J."/>
        </authorList>
    </citation>
    <scope>NUCLEOTIDE SEQUENCE [LARGE SCALE GENOMIC DNA]</scope>
    <source>
        <strain evidence="4">DSM 10507 / JCM 14656 / S5a33</strain>
    </source>
</reference>
<dbReference type="PROSITE" id="PS51910">
    <property type="entry name" value="GH18_2"/>
    <property type="match status" value="1"/>
</dbReference>
<dbReference type="InterPro" id="IPR017853">
    <property type="entry name" value="GH"/>
</dbReference>
<dbReference type="InterPro" id="IPR011583">
    <property type="entry name" value="Chitinase_II/V-like_cat"/>
</dbReference>
<sequence>MRRRGVPILIVLLLIFVIGIAGVISMYVKKHTPTKKEMDKTEYFGEMSENEIPLVFETEILEDRGLLKDGVPYLPLRVVNSYLNPKYYWAADEKKIFYAHPNEVEKVPANDKSGKVLYENDQVYLSLDFVKEYTDMDTKLCEAPQRLVVNYKFDHPIVEAKNEEYVRYRGGIKSEVLTSVKAKDEMWLMEEYENWVQVATADGYIGYIPKKAIGSAKDSDREVKYTLEDYTSIQKDFTINLAWHQVTTKEANATLDDTLASVQGVNVISPTWYTITDNKGNIKSIASKEYVTKAHQRGMEVWGLIDNFSADISTEKVLASSSARAKIVKQLMTSAKRTGLDGINVDFESMTEEAVPHFLEFLRELSIECRERGLTLSVDNPPPQNYTKYYNRKEQASVVDYVVIMGYDEHYNGSEEAGSVASLPWVIEGVEDTLKEVPAEKIIHGIPLYTRLWKTSAGIVTSEAISMPQAQEVIEVHKVETYWNKEVHQNYGKYEEGNDVYEIWLEDADSIAEKVKLVPKYGLAGVAEWKLGFEDPGIWSVINENLSTK</sequence>
<keyword evidence="1" id="KW-0472">Membrane</keyword>
<dbReference type="AlphaFoldDB" id="C0CNQ8"/>
<dbReference type="SMART" id="SM00636">
    <property type="entry name" value="Glyco_18"/>
    <property type="match status" value="1"/>
</dbReference>
<reference evidence="3 4" key="1">
    <citation type="submission" date="2009-01" db="EMBL/GenBank/DDBJ databases">
        <authorList>
            <person name="Fulton L."/>
            <person name="Clifton S."/>
            <person name="Fulton B."/>
            <person name="Xu J."/>
            <person name="Minx P."/>
            <person name="Pepin K.H."/>
            <person name="Johnson M."/>
            <person name="Bhonagiri V."/>
            <person name="Nash W.E."/>
            <person name="Mardis E.R."/>
            <person name="Wilson R.K."/>
        </authorList>
    </citation>
    <scope>NUCLEOTIDE SEQUENCE [LARGE SCALE GENOMIC DNA]</scope>
    <source>
        <strain evidence="4">DSM 10507 / JCM 14656 / S5a33</strain>
    </source>
</reference>
<protein>
    <recommendedName>
        <fullName evidence="2">GH18 domain-containing protein</fullName>
    </recommendedName>
</protein>
<name>C0CNQ8_BLAHS</name>
<evidence type="ECO:0000256" key="1">
    <source>
        <dbReference type="SAM" id="Phobius"/>
    </source>
</evidence>
<dbReference type="eggNOG" id="COG3858">
    <property type="taxonomic scope" value="Bacteria"/>
</dbReference>
<dbReference type="InterPro" id="IPR029070">
    <property type="entry name" value="Chitinase_insertion_sf"/>
</dbReference>
<dbReference type="EMBL" id="ACBZ01000135">
    <property type="protein sequence ID" value="EEG48606.1"/>
    <property type="molecule type" value="Genomic_DNA"/>
</dbReference>
<feature type="transmembrane region" description="Helical" evidence="1">
    <location>
        <begin position="6"/>
        <end position="28"/>
    </location>
</feature>
<dbReference type="Proteomes" id="UP000003100">
    <property type="component" value="Unassembled WGS sequence"/>
</dbReference>
<dbReference type="GO" id="GO:0005975">
    <property type="term" value="P:carbohydrate metabolic process"/>
    <property type="evidence" value="ECO:0007669"/>
    <property type="project" value="InterPro"/>
</dbReference>
<accession>C0CNQ8</accession>